<proteinExistence type="predicted"/>
<protein>
    <submittedName>
        <fullName evidence="1">DUF1801 domain-containing protein</fullName>
    </submittedName>
</protein>
<dbReference type="Proteomes" id="UP001254257">
    <property type="component" value="Unassembled WGS sequence"/>
</dbReference>
<evidence type="ECO:0000313" key="2">
    <source>
        <dbReference type="Proteomes" id="UP001254257"/>
    </source>
</evidence>
<dbReference type="SUPFAM" id="SSF159888">
    <property type="entry name" value="YdhG-like"/>
    <property type="match status" value="1"/>
</dbReference>
<reference evidence="1 2" key="1">
    <citation type="submission" date="2023-09" db="EMBL/GenBank/DDBJ databases">
        <title>Whole genome shotgun sequencing (WGS) of Bosea sp. ZW T0_25, isolated from stored onions (Allium cepa).</title>
        <authorList>
            <person name="Stoll D.A."/>
            <person name="Huch M."/>
        </authorList>
    </citation>
    <scope>NUCLEOTIDE SEQUENCE [LARGE SCALE GENOMIC DNA]</scope>
    <source>
        <strain evidence="1 2">ZW T0_25</strain>
    </source>
</reference>
<accession>A0ABU3S3V4</accession>
<sequence length="139" mass="15662">MRFAPFTDAAVEAKFGSLPEPLRLPMLRLRQAILDVAAANSDIGPLTETLKWGEPAWLPERPRTGTTVRADALKGSSTHYALYVHCQTSLIETFRRHYPEQFRYDGNRALIFAVGSEPSAEPLAHCIALALTYHRWVKR</sequence>
<name>A0ABU3S3V4_9HYPH</name>
<comment type="caution">
    <text evidence="1">The sequence shown here is derived from an EMBL/GenBank/DDBJ whole genome shotgun (WGS) entry which is preliminary data.</text>
</comment>
<organism evidence="1 2">
    <name type="scientific">Bosea rubneri</name>
    <dbReference type="NCBI Taxonomy" id="3075434"/>
    <lineage>
        <taxon>Bacteria</taxon>
        <taxon>Pseudomonadati</taxon>
        <taxon>Pseudomonadota</taxon>
        <taxon>Alphaproteobacteria</taxon>
        <taxon>Hyphomicrobiales</taxon>
        <taxon>Boseaceae</taxon>
        <taxon>Bosea</taxon>
    </lineage>
</organism>
<dbReference type="RefSeq" id="WP_316017353.1">
    <property type="nucleotide sequence ID" value="NZ_JAWDID010000006.1"/>
</dbReference>
<keyword evidence="2" id="KW-1185">Reference proteome</keyword>
<evidence type="ECO:0000313" key="1">
    <source>
        <dbReference type="EMBL" id="MDU0339451.1"/>
    </source>
</evidence>
<dbReference type="EMBL" id="JAWDID010000006">
    <property type="protein sequence ID" value="MDU0339451.1"/>
    <property type="molecule type" value="Genomic_DNA"/>
</dbReference>
<gene>
    <name evidence="1" type="ORF">RKE40_06150</name>
</gene>